<dbReference type="InterPro" id="IPR016163">
    <property type="entry name" value="Ald_DH_C"/>
</dbReference>
<proteinExistence type="inferred from homology"/>
<comment type="caution">
    <text evidence="4">The sequence shown here is derived from an EMBL/GenBank/DDBJ whole genome shotgun (WGS) entry which is preliminary data.</text>
</comment>
<dbReference type="Proteomes" id="UP001501447">
    <property type="component" value="Unassembled WGS sequence"/>
</dbReference>
<dbReference type="Gene3D" id="3.40.605.10">
    <property type="entry name" value="Aldehyde Dehydrogenase, Chain A, domain 1"/>
    <property type="match status" value="1"/>
</dbReference>
<evidence type="ECO:0000256" key="2">
    <source>
        <dbReference type="ARBA" id="ARBA00023002"/>
    </source>
</evidence>
<dbReference type="PANTHER" id="PTHR42804:SF1">
    <property type="entry name" value="ALDEHYDE DEHYDROGENASE-RELATED"/>
    <property type="match status" value="1"/>
</dbReference>
<feature type="domain" description="Aldehyde dehydrogenase" evidence="3">
    <location>
        <begin position="2"/>
        <end position="170"/>
    </location>
</feature>
<name>A0ABN3PKU7_9ACTN</name>
<evidence type="ECO:0000256" key="1">
    <source>
        <dbReference type="ARBA" id="ARBA00009986"/>
    </source>
</evidence>
<keyword evidence="5" id="KW-1185">Reference proteome</keyword>
<dbReference type="PANTHER" id="PTHR42804">
    <property type="entry name" value="ALDEHYDE DEHYDROGENASE"/>
    <property type="match status" value="1"/>
</dbReference>
<sequence>MEEVASYVPGDPADLDCRLGPVVSGARRERVRDSIRRGVAEGARLAAGGPEAPDGREKGHYIRPTVFADVTAGMSIAREEIFGPVLSFMRYEDEGDAPRLANDSDYGMAGAVRAAEEAEAITFARSMQCGQVTVNGGAYNPLAPFGGYKQSCIGRELGTHGLKEFLQTKSLQL</sequence>
<accession>A0ABN3PKU7</accession>
<dbReference type="InterPro" id="IPR015590">
    <property type="entry name" value="Aldehyde_DH_dom"/>
</dbReference>
<dbReference type="Pfam" id="PF00171">
    <property type="entry name" value="Aldedh"/>
    <property type="match status" value="1"/>
</dbReference>
<evidence type="ECO:0000313" key="5">
    <source>
        <dbReference type="Proteomes" id="UP001501447"/>
    </source>
</evidence>
<reference evidence="4 5" key="1">
    <citation type="journal article" date="2019" name="Int. J. Syst. Evol. Microbiol.">
        <title>The Global Catalogue of Microorganisms (GCM) 10K type strain sequencing project: providing services to taxonomists for standard genome sequencing and annotation.</title>
        <authorList>
            <consortium name="The Broad Institute Genomics Platform"/>
            <consortium name="The Broad Institute Genome Sequencing Center for Infectious Disease"/>
            <person name="Wu L."/>
            <person name="Ma J."/>
        </authorList>
    </citation>
    <scope>NUCLEOTIDE SEQUENCE [LARGE SCALE GENOMIC DNA]</scope>
    <source>
        <strain evidence="4 5">JCM 16373</strain>
    </source>
</reference>
<gene>
    <name evidence="4" type="ORF">GCM10009863_00660</name>
</gene>
<comment type="similarity">
    <text evidence="1">Belongs to the aldehyde dehydrogenase family.</text>
</comment>
<keyword evidence="2" id="KW-0560">Oxidoreductase</keyword>
<organism evidence="4 5">
    <name type="scientific">Streptomyces axinellae</name>
    <dbReference type="NCBI Taxonomy" id="552788"/>
    <lineage>
        <taxon>Bacteria</taxon>
        <taxon>Bacillati</taxon>
        <taxon>Actinomycetota</taxon>
        <taxon>Actinomycetes</taxon>
        <taxon>Kitasatosporales</taxon>
        <taxon>Streptomycetaceae</taxon>
        <taxon>Streptomyces</taxon>
    </lineage>
</organism>
<protein>
    <recommendedName>
        <fullName evidence="3">Aldehyde dehydrogenase domain-containing protein</fullName>
    </recommendedName>
</protein>
<dbReference type="Gene3D" id="3.40.309.10">
    <property type="entry name" value="Aldehyde Dehydrogenase, Chain A, domain 2"/>
    <property type="match status" value="1"/>
</dbReference>
<evidence type="ECO:0000313" key="4">
    <source>
        <dbReference type="EMBL" id="GAA2591573.1"/>
    </source>
</evidence>
<dbReference type="InterPro" id="IPR016162">
    <property type="entry name" value="Ald_DH_N"/>
</dbReference>
<evidence type="ECO:0000259" key="3">
    <source>
        <dbReference type="Pfam" id="PF00171"/>
    </source>
</evidence>
<dbReference type="EMBL" id="BAAARJ010000001">
    <property type="protein sequence ID" value="GAA2591573.1"/>
    <property type="molecule type" value="Genomic_DNA"/>
</dbReference>
<dbReference type="SUPFAM" id="SSF53720">
    <property type="entry name" value="ALDH-like"/>
    <property type="match status" value="1"/>
</dbReference>
<dbReference type="InterPro" id="IPR016161">
    <property type="entry name" value="Ald_DH/histidinol_DH"/>
</dbReference>